<keyword evidence="4" id="KW-1185">Reference proteome</keyword>
<accession>A0AAW1GQY7</accession>
<feature type="compositionally biased region" description="Low complexity" evidence="1">
    <location>
        <begin position="48"/>
        <end position="59"/>
    </location>
</feature>
<evidence type="ECO:0000256" key="1">
    <source>
        <dbReference type="SAM" id="MobiDB-lite"/>
    </source>
</evidence>
<dbReference type="Proteomes" id="UP001443914">
    <property type="component" value="Unassembled WGS sequence"/>
</dbReference>
<sequence length="167" mass="17576">MEGFDQNKGKMFSETCDMEISDDNNSETPPYPSSISDVSILNHPPTPASLSSAASSSPSVRDPNDEPPYPSFTSDVSMLNHPPTPASLSSAASSSPFVRDPNDEPPRQDAVGKPLDVGFTKNKQGKLVVGDVKVGKIGAQAIGTHGARIGFHFNKGGDHKVGNVTID</sequence>
<evidence type="ECO:0000313" key="2">
    <source>
        <dbReference type="EMBL" id="KAK9667261.1"/>
    </source>
</evidence>
<feature type="region of interest" description="Disordered" evidence="1">
    <location>
        <begin position="1"/>
        <end position="118"/>
    </location>
</feature>
<name>A0AAW1GQY7_SAPOF</name>
<protein>
    <submittedName>
        <fullName evidence="3">Uncharacterized protein</fullName>
    </submittedName>
</protein>
<dbReference type="AlphaFoldDB" id="A0AAW1GQY7"/>
<gene>
    <name evidence="2" type="ORF">RND81_14G243200</name>
    <name evidence="3" type="ORF">RND81_14G243300</name>
</gene>
<evidence type="ECO:0000313" key="4">
    <source>
        <dbReference type="Proteomes" id="UP001443914"/>
    </source>
</evidence>
<evidence type="ECO:0000313" key="3">
    <source>
        <dbReference type="EMBL" id="KAK9667263.1"/>
    </source>
</evidence>
<comment type="caution">
    <text evidence="3">The sequence shown here is derived from an EMBL/GenBank/DDBJ whole genome shotgun (WGS) entry which is preliminary data.</text>
</comment>
<feature type="compositionally biased region" description="Acidic residues" evidence="1">
    <location>
        <begin position="16"/>
        <end position="25"/>
    </location>
</feature>
<proteinExistence type="predicted"/>
<dbReference type="EMBL" id="JBDFQZ010000014">
    <property type="protein sequence ID" value="KAK9667263.1"/>
    <property type="molecule type" value="Genomic_DNA"/>
</dbReference>
<organism evidence="3 4">
    <name type="scientific">Saponaria officinalis</name>
    <name type="common">Common soapwort</name>
    <name type="synonym">Lychnis saponaria</name>
    <dbReference type="NCBI Taxonomy" id="3572"/>
    <lineage>
        <taxon>Eukaryota</taxon>
        <taxon>Viridiplantae</taxon>
        <taxon>Streptophyta</taxon>
        <taxon>Embryophyta</taxon>
        <taxon>Tracheophyta</taxon>
        <taxon>Spermatophyta</taxon>
        <taxon>Magnoliopsida</taxon>
        <taxon>eudicotyledons</taxon>
        <taxon>Gunneridae</taxon>
        <taxon>Pentapetalae</taxon>
        <taxon>Caryophyllales</taxon>
        <taxon>Caryophyllaceae</taxon>
        <taxon>Caryophylleae</taxon>
        <taxon>Saponaria</taxon>
    </lineage>
</organism>
<feature type="compositionally biased region" description="Low complexity" evidence="1">
    <location>
        <begin position="86"/>
        <end position="96"/>
    </location>
</feature>
<reference evidence="3 4" key="1">
    <citation type="submission" date="2024-03" db="EMBL/GenBank/DDBJ databases">
        <title>WGS assembly of Saponaria officinalis var. Norfolk2.</title>
        <authorList>
            <person name="Jenkins J."/>
            <person name="Shu S."/>
            <person name="Grimwood J."/>
            <person name="Barry K."/>
            <person name="Goodstein D."/>
            <person name="Schmutz J."/>
            <person name="Leebens-Mack J."/>
            <person name="Osbourn A."/>
        </authorList>
    </citation>
    <scope>NUCLEOTIDE SEQUENCE [LARGE SCALE GENOMIC DNA]</scope>
    <source>
        <strain evidence="4">cv. Norfolk2</strain>
        <strain evidence="3">JIC</strain>
        <tissue evidence="3">Leaf</tissue>
    </source>
</reference>
<dbReference type="EMBL" id="JBDFQZ010000014">
    <property type="protein sequence ID" value="KAK9667261.1"/>
    <property type="molecule type" value="Genomic_DNA"/>
</dbReference>